<dbReference type="OrthoDB" id="311712at2759"/>
<comment type="caution">
    <text evidence="5">The sequence shown here is derived from an EMBL/GenBank/DDBJ whole genome shotgun (WGS) entry which is preliminary data.</text>
</comment>
<dbReference type="Pfam" id="PF00078">
    <property type="entry name" value="RVT_1"/>
    <property type="match status" value="1"/>
</dbReference>
<evidence type="ECO:0000259" key="3">
    <source>
        <dbReference type="Pfam" id="PF00078"/>
    </source>
</evidence>
<dbReference type="GO" id="GO:1904263">
    <property type="term" value="P:positive regulation of TORC1 signaling"/>
    <property type="evidence" value="ECO:0007669"/>
    <property type="project" value="TreeGrafter"/>
</dbReference>
<evidence type="ECO:0000256" key="2">
    <source>
        <dbReference type="ARBA" id="ARBA00022737"/>
    </source>
</evidence>
<dbReference type="InterPro" id="IPR049566">
    <property type="entry name" value="WDR59_RTC1-like_RING_Znf"/>
</dbReference>
<evidence type="ECO:0000259" key="4">
    <source>
        <dbReference type="Pfam" id="PF17120"/>
    </source>
</evidence>
<dbReference type="Proteomes" id="UP001152795">
    <property type="component" value="Unassembled WGS sequence"/>
</dbReference>
<dbReference type="GO" id="GO:0035591">
    <property type="term" value="F:signaling adaptor activity"/>
    <property type="evidence" value="ECO:0007669"/>
    <property type="project" value="TreeGrafter"/>
</dbReference>
<protein>
    <submittedName>
        <fullName evidence="5">Uncharacterized protein</fullName>
    </submittedName>
</protein>
<dbReference type="AlphaFoldDB" id="A0A7D9DXY7"/>
<proteinExistence type="predicted"/>
<dbReference type="EMBL" id="CACRXK020002812">
    <property type="protein sequence ID" value="CAB3996167.1"/>
    <property type="molecule type" value="Genomic_DNA"/>
</dbReference>
<accession>A0A7D9DXY7</accession>
<feature type="domain" description="WDR59/RTC1-like RING zinc finger" evidence="4">
    <location>
        <begin position="378"/>
        <end position="425"/>
    </location>
</feature>
<dbReference type="PANTHER" id="PTHR46170">
    <property type="entry name" value="GATOR COMPLEX PROTEIN WDR59"/>
    <property type="match status" value="1"/>
</dbReference>
<keyword evidence="6" id="KW-1185">Reference proteome</keyword>
<keyword evidence="2" id="KW-0677">Repeat</keyword>
<evidence type="ECO:0000313" key="6">
    <source>
        <dbReference type="Proteomes" id="UP001152795"/>
    </source>
</evidence>
<dbReference type="InterPro" id="IPR000477">
    <property type="entry name" value="RT_dom"/>
</dbReference>
<reference evidence="5" key="1">
    <citation type="submission" date="2020-04" db="EMBL/GenBank/DDBJ databases">
        <authorList>
            <person name="Alioto T."/>
            <person name="Alioto T."/>
            <person name="Gomez Garrido J."/>
        </authorList>
    </citation>
    <scope>NUCLEOTIDE SEQUENCE</scope>
    <source>
        <strain evidence="5">A484AB</strain>
    </source>
</reference>
<organism evidence="5 6">
    <name type="scientific">Paramuricea clavata</name>
    <name type="common">Red gorgonian</name>
    <name type="synonym">Violescent sea-whip</name>
    <dbReference type="NCBI Taxonomy" id="317549"/>
    <lineage>
        <taxon>Eukaryota</taxon>
        <taxon>Metazoa</taxon>
        <taxon>Cnidaria</taxon>
        <taxon>Anthozoa</taxon>
        <taxon>Octocorallia</taxon>
        <taxon>Malacalcyonacea</taxon>
        <taxon>Plexauridae</taxon>
        <taxon>Paramuricea</taxon>
    </lineage>
</organism>
<evidence type="ECO:0000313" key="5">
    <source>
        <dbReference type="EMBL" id="CAB3996167.1"/>
    </source>
</evidence>
<dbReference type="PANTHER" id="PTHR46170:SF1">
    <property type="entry name" value="GATOR COMPLEX PROTEIN WDR59"/>
    <property type="match status" value="1"/>
</dbReference>
<dbReference type="GO" id="GO:0005774">
    <property type="term" value="C:vacuolar membrane"/>
    <property type="evidence" value="ECO:0007669"/>
    <property type="project" value="TreeGrafter"/>
</dbReference>
<dbReference type="GO" id="GO:0035859">
    <property type="term" value="C:Seh1-associated complex"/>
    <property type="evidence" value="ECO:0007669"/>
    <property type="project" value="TreeGrafter"/>
</dbReference>
<dbReference type="Pfam" id="PF17120">
    <property type="entry name" value="zf-RING_16"/>
    <property type="match status" value="1"/>
</dbReference>
<dbReference type="InterPro" id="IPR049567">
    <property type="entry name" value="WDR59-like"/>
</dbReference>
<name>A0A7D9DXY7_PARCT</name>
<evidence type="ECO:0000256" key="1">
    <source>
        <dbReference type="ARBA" id="ARBA00022574"/>
    </source>
</evidence>
<gene>
    <name evidence="5" type="ORF">PACLA_8A081058</name>
</gene>
<sequence>MNGKKSHAREIRCGVPQVSNLGPILFLLYINDLPKCPETTKANLFADDTNLSCAGLDANEIETKLKRDLENVHTWLRCNKLTLNDSKTEFMIIGSRHHLTKFEDNPETSLAIRDNNIKRVTNKKSLGFIIDDQLKIFSSDDAKELCEKNRKAAVLTGRADLVETWSLLGLIMDSELKPSPSASETPWASHPFGRKLLQSLLKYYTEIHDIQMLAMISCLLEYESLPETFDTSVSVSSPDENKHNEYRDQRISKNFGLLEEEPPNFEEALSSSHSSFYSENCSPAFTIINFPAEEERKHHENNCRFIEKEKRQLFDHYKLCYADLLYKCQLSNRRSEVLKFVSNPPRYICEKDILLKCPSCHGHYSGSHCKNCKRFAFQCIICRIAVKGAFNFCLTCGHGGHTLHILKWFESKDVCATGCGCHCPTEGHLFDTLSL</sequence>
<keyword evidence="1" id="KW-0853">WD repeat</keyword>
<feature type="domain" description="Reverse transcriptase" evidence="3">
    <location>
        <begin position="2"/>
        <end position="110"/>
    </location>
</feature>
<dbReference type="GO" id="GO:0034198">
    <property type="term" value="P:cellular response to amino acid starvation"/>
    <property type="evidence" value="ECO:0007669"/>
    <property type="project" value="TreeGrafter"/>
</dbReference>